<dbReference type="InterPro" id="IPR017441">
    <property type="entry name" value="Protein_kinase_ATP_BS"/>
</dbReference>
<evidence type="ECO:0000313" key="4">
    <source>
        <dbReference type="Proteomes" id="UP000008281"/>
    </source>
</evidence>
<feature type="binding site" evidence="1">
    <location>
        <position position="233"/>
    </location>
    <ligand>
        <name>ATP</name>
        <dbReference type="ChEBI" id="CHEBI:30616"/>
    </ligand>
</feature>
<dbReference type="PROSITE" id="PS00107">
    <property type="entry name" value="PROTEIN_KINASE_ATP"/>
    <property type="match status" value="1"/>
</dbReference>
<reference evidence="3" key="1">
    <citation type="submission" date="2007-07" db="EMBL/GenBank/DDBJ databases">
        <title>PCAP assembly of the Caenorhabditis remanei genome.</title>
        <authorList>
            <consortium name="The Caenorhabditis remanei Sequencing Consortium"/>
            <person name="Wilson R.K."/>
        </authorList>
    </citation>
    <scope>NUCLEOTIDE SEQUENCE [LARGE SCALE GENOMIC DNA]</scope>
    <source>
        <strain evidence="3">PB4641</strain>
    </source>
</reference>
<keyword evidence="1" id="KW-0067">ATP-binding</keyword>
<sequence length="236" mass="26586">MYGPSSSSAGASSARSEEVRQKYVLPSDEEGEDVDFGGGGGVANGEKKNQMILSVDPDFDDECFADDDGGPAPAPLSREIVDGAITRSQKIDRSHRECIFKTRMGRSLNLKISFQKMAIGNYDDLEEEAEETHEEQKHRFLESMRRIRQKQEDDFDLPHPPPETDAMRQFIHKQVNKAMMFNQANHIDYEPLAKRKTPKVVNGYLWGALIGNGSYGKVKEVIDVYTLTRRAAKIMK</sequence>
<protein>
    <recommendedName>
        <fullName evidence="5">Protein kinase domain-containing protein</fullName>
    </recommendedName>
</protein>
<dbReference type="Gene3D" id="3.30.200.20">
    <property type="entry name" value="Phosphorylase Kinase, domain 1"/>
    <property type="match status" value="1"/>
</dbReference>
<evidence type="ECO:0000313" key="3">
    <source>
        <dbReference type="EMBL" id="EFP00637.1"/>
    </source>
</evidence>
<keyword evidence="1" id="KW-0547">Nucleotide-binding</keyword>
<dbReference type="InParanoid" id="E3MFA2"/>
<feature type="region of interest" description="Disordered" evidence="2">
    <location>
        <begin position="1"/>
        <end position="45"/>
    </location>
</feature>
<dbReference type="HOGENOM" id="CLU_1177926_0_0_1"/>
<accession>E3MFA2</accession>
<dbReference type="AlphaFoldDB" id="E3MFA2"/>
<keyword evidence="4" id="KW-1185">Reference proteome</keyword>
<evidence type="ECO:0000256" key="2">
    <source>
        <dbReference type="SAM" id="MobiDB-lite"/>
    </source>
</evidence>
<feature type="non-terminal residue" evidence="3">
    <location>
        <position position="236"/>
    </location>
</feature>
<proteinExistence type="predicted"/>
<organism evidence="4">
    <name type="scientific">Caenorhabditis remanei</name>
    <name type="common">Caenorhabditis vulgaris</name>
    <dbReference type="NCBI Taxonomy" id="31234"/>
    <lineage>
        <taxon>Eukaryota</taxon>
        <taxon>Metazoa</taxon>
        <taxon>Ecdysozoa</taxon>
        <taxon>Nematoda</taxon>
        <taxon>Chromadorea</taxon>
        <taxon>Rhabditida</taxon>
        <taxon>Rhabditina</taxon>
        <taxon>Rhabditomorpha</taxon>
        <taxon>Rhabditoidea</taxon>
        <taxon>Rhabditidae</taxon>
        <taxon>Peloderinae</taxon>
        <taxon>Caenorhabditis</taxon>
    </lineage>
</organism>
<dbReference type="OrthoDB" id="68483at2759"/>
<evidence type="ECO:0000256" key="1">
    <source>
        <dbReference type="PROSITE-ProRule" id="PRU10141"/>
    </source>
</evidence>
<dbReference type="GO" id="GO:0005524">
    <property type="term" value="F:ATP binding"/>
    <property type="evidence" value="ECO:0007669"/>
    <property type="project" value="UniProtKB-UniRule"/>
</dbReference>
<gene>
    <name evidence="3" type="ORF">CRE_21189</name>
</gene>
<dbReference type="EMBL" id="DS268440">
    <property type="protein sequence ID" value="EFP00637.1"/>
    <property type="molecule type" value="Genomic_DNA"/>
</dbReference>
<feature type="compositionally biased region" description="Low complexity" evidence="2">
    <location>
        <begin position="1"/>
        <end position="14"/>
    </location>
</feature>
<dbReference type="STRING" id="31234.E3MFA2"/>
<dbReference type="Proteomes" id="UP000008281">
    <property type="component" value="Unassembled WGS sequence"/>
</dbReference>
<dbReference type="eggNOG" id="KOG0583">
    <property type="taxonomic scope" value="Eukaryota"/>
</dbReference>
<name>E3MFA2_CAERE</name>
<evidence type="ECO:0008006" key="5">
    <source>
        <dbReference type="Google" id="ProtNLM"/>
    </source>
</evidence>